<dbReference type="EMBL" id="FNZA01000031">
    <property type="protein sequence ID" value="SEJ89903.1"/>
    <property type="molecule type" value="Genomic_DNA"/>
</dbReference>
<feature type="binding site" evidence="10">
    <location>
        <position position="56"/>
    </location>
    <ligand>
        <name>NAD(+)</name>
        <dbReference type="ChEBI" id="CHEBI:57540"/>
    </ligand>
</feature>
<dbReference type="SUPFAM" id="SSF52413">
    <property type="entry name" value="UDP-glucose/GDP-mannose dehydrogenase C-terminal domain"/>
    <property type="match status" value="1"/>
</dbReference>
<dbReference type="GO" id="GO:0006065">
    <property type="term" value="P:UDP-glucuronate biosynthetic process"/>
    <property type="evidence" value="ECO:0007669"/>
    <property type="project" value="UniProtKB-UniPathway"/>
</dbReference>
<feature type="binding site" evidence="9">
    <location>
        <position position="242"/>
    </location>
    <ligand>
        <name>substrate</name>
    </ligand>
</feature>
<dbReference type="AlphaFoldDB" id="A0A1H7CJB1"/>
<feature type="binding site" evidence="10">
    <location>
        <position position="301"/>
    </location>
    <ligand>
        <name>NAD(+)</name>
        <dbReference type="ChEBI" id="CHEBI:57540"/>
    </ligand>
</feature>
<feature type="binding site" evidence="10">
    <location>
        <position position="176"/>
    </location>
    <ligand>
        <name>NAD(+)</name>
        <dbReference type="ChEBI" id="CHEBI:57540"/>
    </ligand>
</feature>
<dbReference type="Pfam" id="PF03721">
    <property type="entry name" value="UDPG_MGDP_dh_N"/>
    <property type="match status" value="1"/>
</dbReference>
<evidence type="ECO:0000256" key="2">
    <source>
        <dbReference type="ARBA" id="ARBA00006601"/>
    </source>
</evidence>
<feature type="binding site" evidence="10">
    <location>
        <position position="365"/>
    </location>
    <ligand>
        <name>NAD(+)</name>
        <dbReference type="ChEBI" id="CHEBI:57540"/>
    </ligand>
</feature>
<dbReference type="SMART" id="SM00984">
    <property type="entry name" value="UDPG_MGDP_dh_C"/>
    <property type="match status" value="1"/>
</dbReference>
<evidence type="ECO:0000256" key="3">
    <source>
        <dbReference type="ARBA" id="ARBA00012954"/>
    </source>
</evidence>
<feature type="binding site" evidence="10">
    <location>
        <position position="140"/>
    </location>
    <ligand>
        <name>NAD(+)</name>
        <dbReference type="ChEBI" id="CHEBI:57540"/>
    </ligand>
</feature>
<dbReference type="InterPro" id="IPR017476">
    <property type="entry name" value="UDP-Glc/GDP-Man"/>
</dbReference>
<evidence type="ECO:0000259" key="11">
    <source>
        <dbReference type="SMART" id="SM00984"/>
    </source>
</evidence>
<feature type="binding site" evidence="9">
    <location>
        <position position="295"/>
    </location>
    <ligand>
        <name>substrate</name>
    </ligand>
</feature>
<gene>
    <name evidence="12" type="ORF">SAMN04488058_13111</name>
</gene>
<dbReference type="PANTHER" id="PTHR43750:SF3">
    <property type="entry name" value="UDP-GLUCOSE 6-DEHYDROGENASE TUAD"/>
    <property type="match status" value="1"/>
</dbReference>
<dbReference type="SUPFAM" id="SSF48179">
    <property type="entry name" value="6-phosphogluconate dehydrogenase C-terminal domain-like"/>
    <property type="match status" value="1"/>
</dbReference>
<evidence type="ECO:0000256" key="6">
    <source>
        <dbReference type="ARBA" id="ARBA00047473"/>
    </source>
</evidence>
<dbReference type="Gene3D" id="1.20.5.100">
    <property type="entry name" value="Cytochrome c1, transmembrane anchor, C-terminal"/>
    <property type="match status" value="1"/>
</dbReference>
<evidence type="ECO:0000256" key="4">
    <source>
        <dbReference type="ARBA" id="ARBA00023002"/>
    </source>
</evidence>
<comment type="similarity">
    <text evidence="2 7">Belongs to the UDP-glucose/GDP-mannose dehydrogenase family.</text>
</comment>
<dbReference type="InterPro" id="IPR014026">
    <property type="entry name" value="UDP-Glc/GDP-Man_DH_dimer"/>
</dbReference>
<evidence type="ECO:0000256" key="8">
    <source>
        <dbReference type="PIRSR" id="PIRSR500134-1"/>
    </source>
</evidence>
<dbReference type="Gene3D" id="3.40.50.720">
    <property type="entry name" value="NAD(P)-binding Rossmann-like Domain"/>
    <property type="match status" value="2"/>
</dbReference>
<proteinExistence type="inferred from homology"/>
<comment type="catalytic activity">
    <reaction evidence="6 7">
        <text>UDP-alpha-D-glucose + 2 NAD(+) + H2O = UDP-alpha-D-glucuronate + 2 NADH + 3 H(+)</text>
        <dbReference type="Rhea" id="RHEA:23596"/>
        <dbReference type="ChEBI" id="CHEBI:15377"/>
        <dbReference type="ChEBI" id="CHEBI:15378"/>
        <dbReference type="ChEBI" id="CHEBI:57540"/>
        <dbReference type="ChEBI" id="CHEBI:57945"/>
        <dbReference type="ChEBI" id="CHEBI:58052"/>
        <dbReference type="ChEBI" id="CHEBI:58885"/>
        <dbReference type="EC" id="1.1.1.22"/>
    </reaction>
</comment>
<dbReference type="UniPathway" id="UPA00038">
    <property type="reaction ID" value="UER00491"/>
</dbReference>
<dbReference type="InterPro" id="IPR008927">
    <property type="entry name" value="6-PGluconate_DH-like_C_sf"/>
</dbReference>
<evidence type="ECO:0000256" key="5">
    <source>
        <dbReference type="ARBA" id="ARBA00023027"/>
    </source>
</evidence>
<dbReference type="InterPro" id="IPR036220">
    <property type="entry name" value="UDP-Glc/GDP-Man_DH_C_sf"/>
</dbReference>
<dbReference type="OrthoDB" id="9803238at2"/>
<dbReference type="EC" id="1.1.1.22" evidence="3 7"/>
<dbReference type="PANTHER" id="PTHR43750">
    <property type="entry name" value="UDP-GLUCOSE 6-DEHYDROGENASE TUAD"/>
    <property type="match status" value="1"/>
</dbReference>
<dbReference type="STRING" id="856736.SAMN04488058_13111"/>
<keyword evidence="5 7" id="KW-0520">NAD</keyword>
<evidence type="ECO:0000256" key="1">
    <source>
        <dbReference type="ARBA" id="ARBA00004701"/>
    </source>
</evidence>
<dbReference type="SUPFAM" id="SSF51735">
    <property type="entry name" value="NAD(P)-binding Rossmann-fold domains"/>
    <property type="match status" value="1"/>
</dbReference>
<reference evidence="13" key="1">
    <citation type="submission" date="2016-10" db="EMBL/GenBank/DDBJ databases">
        <authorList>
            <person name="Varghese N."/>
            <person name="Submissions S."/>
        </authorList>
    </citation>
    <scope>NUCLEOTIDE SEQUENCE [LARGE SCALE GENOMIC DNA]</scope>
    <source>
        <strain evidence="13">CGMCC 1.10218</strain>
    </source>
</reference>
<dbReference type="InterPro" id="IPR028357">
    <property type="entry name" value="UDPglc_DH_bac"/>
</dbReference>
<feature type="binding site" evidence="9">
    <location>
        <begin position="173"/>
        <end position="176"/>
    </location>
    <ligand>
        <name>substrate</name>
    </ligand>
</feature>
<feature type="active site" description="Nucleophile" evidence="8">
    <location>
        <position position="298"/>
    </location>
</feature>
<evidence type="ECO:0000256" key="9">
    <source>
        <dbReference type="PIRSR" id="PIRSR500134-2"/>
    </source>
</evidence>
<dbReference type="InterPro" id="IPR036291">
    <property type="entry name" value="NAD(P)-bd_dom_sf"/>
</dbReference>
<evidence type="ECO:0000256" key="7">
    <source>
        <dbReference type="PIRNR" id="PIRNR000124"/>
    </source>
</evidence>
<dbReference type="GO" id="GO:0000271">
    <property type="term" value="P:polysaccharide biosynthetic process"/>
    <property type="evidence" value="ECO:0007669"/>
    <property type="project" value="InterPro"/>
</dbReference>
<dbReference type="Proteomes" id="UP000199223">
    <property type="component" value="Unassembled WGS sequence"/>
</dbReference>
<evidence type="ECO:0000313" key="12">
    <source>
        <dbReference type="EMBL" id="SEJ89903.1"/>
    </source>
</evidence>
<dbReference type="InterPro" id="IPR014027">
    <property type="entry name" value="UDP-Glc/GDP-Man_DH_C"/>
</dbReference>
<feature type="binding site" evidence="9">
    <location>
        <begin position="287"/>
        <end position="291"/>
    </location>
    <ligand>
        <name>substrate</name>
    </ligand>
</feature>
<dbReference type="GO" id="GO:0003979">
    <property type="term" value="F:UDP-glucose 6-dehydrogenase activity"/>
    <property type="evidence" value="ECO:0007669"/>
    <property type="project" value="UniProtKB-EC"/>
</dbReference>
<dbReference type="PIRSF" id="PIRSF500134">
    <property type="entry name" value="UDPglc_DH_bac"/>
    <property type="match status" value="1"/>
</dbReference>
<dbReference type="GO" id="GO:0051287">
    <property type="term" value="F:NAD binding"/>
    <property type="evidence" value="ECO:0007669"/>
    <property type="project" value="InterPro"/>
</dbReference>
<accession>A0A1H7CJB1</accession>
<feature type="domain" description="UDP-glucose/GDP-mannose dehydrogenase C-terminal" evidence="11">
    <location>
        <begin position="351"/>
        <end position="454"/>
    </location>
</feature>
<feature type="binding site" evidence="9">
    <location>
        <position position="358"/>
    </location>
    <ligand>
        <name>substrate</name>
    </ligand>
</feature>
<dbReference type="InterPro" id="IPR001732">
    <property type="entry name" value="UDP-Glc/GDP-Man_DH_N"/>
</dbReference>
<dbReference type="PRINTS" id="PR00419">
    <property type="entry name" value="ADXRDTASE"/>
</dbReference>
<comment type="pathway">
    <text evidence="1">Nucleotide-sugar biosynthesis; UDP-alpha-D-glucuronate biosynthesis; UDP-alpha-D-glucuronate from UDP-alpha-D-glucose: step 1/1.</text>
</comment>
<dbReference type="PIRSF" id="PIRSF000124">
    <property type="entry name" value="UDPglc_GDPman_dh"/>
    <property type="match status" value="1"/>
</dbReference>
<sequence length="475" mass="51215">MRALLSTLPLGKEILVKTCDPKKVAVVGAGYVGLGTAGLLAHLGYQVTGIDVDLDRVAQLQRGEVPIHEPGLDALLAAQGERLTWTTDYAAVADADVVFICVGTPPSSDGTPDLRYVTAAAASIAAHLDARPLVIVNKSTVPIGTGDFVQRILEDNALTFDLARHTVVSNPEFLREGTALADSLYPDRIVLGGSTEALDCMVKLYAPLIEQSFTPPPATPRPEGFTRPAVVRTTLQSAEMIKYAANAFLALKISFANEVAGLCERVGADIEEVTTGIGLDTRIGLRFLQAGLGWGGSCFGKDTQGLISAGDEHDYDMPILRAAIDVNYRQRRVVIDKLLRHLKTLKGKKVGVLGMAFKPNTDDLRDAPAHDLIQRLVQLGARVTAHDPIAMPRAAREWAHLTYQAADSIEAVFDRADAVIIATEWNEYRALDWAAMTHRMREAVIIDARNIIRTPLAAEIEQVGRAVLKAGPVPS</sequence>
<dbReference type="Pfam" id="PF03720">
    <property type="entry name" value="UDPG_MGDP_dh_C"/>
    <property type="match status" value="1"/>
</dbReference>
<name>A0A1H7CJB1_9DEIO</name>
<evidence type="ECO:0000313" key="13">
    <source>
        <dbReference type="Proteomes" id="UP000199223"/>
    </source>
</evidence>
<dbReference type="Pfam" id="PF00984">
    <property type="entry name" value="UDPG_MGDP_dh"/>
    <property type="match status" value="1"/>
</dbReference>
<protein>
    <recommendedName>
        <fullName evidence="3 7">UDP-glucose 6-dehydrogenase</fullName>
        <ecNumber evidence="3 7">1.1.1.22</ecNumber>
    </recommendedName>
</protein>
<evidence type="ECO:0000256" key="10">
    <source>
        <dbReference type="PIRSR" id="PIRSR500134-3"/>
    </source>
</evidence>
<feature type="binding site" evidence="10">
    <location>
        <position position="104"/>
    </location>
    <ligand>
        <name>NAD(+)</name>
        <dbReference type="ChEBI" id="CHEBI:57540"/>
    </ligand>
</feature>
<feature type="binding site" evidence="10">
    <location>
        <position position="51"/>
    </location>
    <ligand>
        <name>NAD(+)</name>
        <dbReference type="ChEBI" id="CHEBI:57540"/>
    </ligand>
</feature>
<organism evidence="12 13">
    <name type="scientific">Deinococcus reticulitermitis</name>
    <dbReference type="NCBI Taxonomy" id="856736"/>
    <lineage>
        <taxon>Bacteria</taxon>
        <taxon>Thermotogati</taxon>
        <taxon>Deinococcota</taxon>
        <taxon>Deinococci</taxon>
        <taxon>Deinococcales</taxon>
        <taxon>Deinococcaceae</taxon>
        <taxon>Deinococcus</taxon>
    </lineage>
</organism>
<dbReference type="NCBIfam" id="TIGR03026">
    <property type="entry name" value="NDP-sugDHase"/>
    <property type="match status" value="1"/>
</dbReference>
<keyword evidence="13" id="KW-1185">Reference proteome</keyword>
<keyword evidence="4 7" id="KW-0560">Oxidoreductase</keyword>